<protein>
    <recommendedName>
        <fullName evidence="5">Carboxypeptidase regulatory-like domain-containing protein</fullName>
    </recommendedName>
</protein>
<feature type="chain" id="PRO_5022218240" description="Carboxypeptidase regulatory-like domain-containing protein" evidence="2">
    <location>
        <begin position="18"/>
        <end position="153"/>
    </location>
</feature>
<keyword evidence="4" id="KW-1185">Reference proteome</keyword>
<keyword evidence="2" id="KW-0732">Signal</keyword>
<feature type="compositionally biased region" description="Acidic residues" evidence="1">
    <location>
        <begin position="138"/>
        <end position="153"/>
    </location>
</feature>
<sequence precursor="true">MKSMNYFAGRSSLLRFAASGAAIALLCIVGCGPAEKRVATAPVKGKVVYKGAPVTTGTVMFIPSGGGPPATGEIQPDGSYSLKTYDPEDGAVVGRHAVTISAIELATGSPEDPASDPKLLVPTKYSSSKMSGLTAEVSDGENAVDFELEGPLK</sequence>
<reference evidence="3 4" key="1">
    <citation type="submission" date="2019-02" db="EMBL/GenBank/DDBJ databases">
        <title>Deep-cultivation of Planctomycetes and their phenomic and genomic characterization uncovers novel biology.</title>
        <authorList>
            <person name="Wiegand S."/>
            <person name="Jogler M."/>
            <person name="Boedeker C."/>
            <person name="Pinto D."/>
            <person name="Vollmers J."/>
            <person name="Rivas-Marin E."/>
            <person name="Kohn T."/>
            <person name="Peeters S.H."/>
            <person name="Heuer A."/>
            <person name="Rast P."/>
            <person name="Oberbeckmann S."/>
            <person name="Bunk B."/>
            <person name="Jeske O."/>
            <person name="Meyerdierks A."/>
            <person name="Storesund J.E."/>
            <person name="Kallscheuer N."/>
            <person name="Luecker S."/>
            <person name="Lage O.M."/>
            <person name="Pohl T."/>
            <person name="Merkel B.J."/>
            <person name="Hornburger P."/>
            <person name="Mueller R.-W."/>
            <person name="Bruemmer F."/>
            <person name="Labrenz M."/>
            <person name="Spormann A.M."/>
            <person name="Op den Camp H."/>
            <person name="Overmann J."/>
            <person name="Amann R."/>
            <person name="Jetten M.S.M."/>
            <person name="Mascher T."/>
            <person name="Medema M.H."/>
            <person name="Devos D.P."/>
            <person name="Kaster A.-K."/>
            <person name="Ovreas L."/>
            <person name="Rohde M."/>
            <person name="Galperin M.Y."/>
            <person name="Jogler C."/>
        </authorList>
    </citation>
    <scope>NUCLEOTIDE SEQUENCE [LARGE SCALE GENOMIC DNA]</scope>
    <source>
        <strain evidence="3 4">EC9</strain>
    </source>
</reference>
<feature type="signal peptide" evidence="2">
    <location>
        <begin position="1"/>
        <end position="17"/>
    </location>
</feature>
<evidence type="ECO:0000256" key="2">
    <source>
        <dbReference type="SAM" id="SignalP"/>
    </source>
</evidence>
<evidence type="ECO:0008006" key="5">
    <source>
        <dbReference type="Google" id="ProtNLM"/>
    </source>
</evidence>
<dbReference type="KEGG" id="ruv:EC9_48710"/>
<proteinExistence type="predicted"/>
<dbReference type="Proteomes" id="UP000319557">
    <property type="component" value="Chromosome"/>
</dbReference>
<dbReference type="RefSeq" id="WP_145348436.1">
    <property type="nucleotide sequence ID" value="NZ_CP036261.1"/>
</dbReference>
<organism evidence="3 4">
    <name type="scientific">Rosistilla ulvae</name>
    <dbReference type="NCBI Taxonomy" id="1930277"/>
    <lineage>
        <taxon>Bacteria</taxon>
        <taxon>Pseudomonadati</taxon>
        <taxon>Planctomycetota</taxon>
        <taxon>Planctomycetia</taxon>
        <taxon>Pirellulales</taxon>
        <taxon>Pirellulaceae</taxon>
        <taxon>Rosistilla</taxon>
    </lineage>
</organism>
<accession>A0A517M791</accession>
<gene>
    <name evidence="3" type="ORF">EC9_48710</name>
</gene>
<evidence type="ECO:0000256" key="1">
    <source>
        <dbReference type="SAM" id="MobiDB-lite"/>
    </source>
</evidence>
<dbReference type="OrthoDB" id="291487at2"/>
<evidence type="ECO:0000313" key="3">
    <source>
        <dbReference type="EMBL" id="QDS90657.1"/>
    </source>
</evidence>
<evidence type="ECO:0000313" key="4">
    <source>
        <dbReference type="Proteomes" id="UP000319557"/>
    </source>
</evidence>
<name>A0A517M791_9BACT</name>
<dbReference type="AlphaFoldDB" id="A0A517M791"/>
<feature type="region of interest" description="Disordered" evidence="1">
    <location>
        <begin position="107"/>
        <end position="153"/>
    </location>
</feature>
<dbReference type="EMBL" id="CP036261">
    <property type="protein sequence ID" value="QDS90657.1"/>
    <property type="molecule type" value="Genomic_DNA"/>
</dbReference>